<feature type="signal peptide" evidence="10">
    <location>
        <begin position="1"/>
        <end position="20"/>
    </location>
</feature>
<dbReference type="InterPro" id="IPR026891">
    <property type="entry name" value="Fn3-like"/>
</dbReference>
<comment type="caution">
    <text evidence="12">The sequence shown here is derived from an EMBL/GenBank/DDBJ whole genome shotgun (WGS) entry which is preliminary data.</text>
</comment>
<dbReference type="InterPro" id="IPR036962">
    <property type="entry name" value="Glyco_hydro_3_N_sf"/>
</dbReference>
<keyword evidence="10" id="KW-0732">Signal</keyword>
<dbReference type="SMART" id="SM01217">
    <property type="entry name" value="Fn3_like"/>
    <property type="match status" value="1"/>
</dbReference>
<protein>
    <recommendedName>
        <fullName evidence="4">beta-glucosidase</fullName>
        <ecNumber evidence="4">3.2.1.21</ecNumber>
    </recommendedName>
</protein>
<dbReference type="InterPro" id="IPR013783">
    <property type="entry name" value="Ig-like_fold"/>
</dbReference>
<keyword evidence="9" id="KW-0624">Polysaccharide degradation</keyword>
<evidence type="ECO:0000256" key="9">
    <source>
        <dbReference type="ARBA" id="ARBA00023326"/>
    </source>
</evidence>
<dbReference type="InterPro" id="IPR002772">
    <property type="entry name" value="Glyco_hydro_3_C"/>
</dbReference>
<dbReference type="InterPro" id="IPR036881">
    <property type="entry name" value="Glyco_hydro_3_C_sf"/>
</dbReference>
<dbReference type="Pfam" id="PF01915">
    <property type="entry name" value="Glyco_hydro_3_C"/>
    <property type="match status" value="1"/>
</dbReference>
<dbReference type="PANTHER" id="PTHR42715">
    <property type="entry name" value="BETA-GLUCOSIDASE"/>
    <property type="match status" value="1"/>
</dbReference>
<comment type="similarity">
    <text evidence="3">Belongs to the glycosyl hydrolase 3 family.</text>
</comment>
<evidence type="ECO:0000256" key="2">
    <source>
        <dbReference type="ARBA" id="ARBA00004987"/>
    </source>
</evidence>
<dbReference type="EMBL" id="JBAHYK010002219">
    <property type="protein sequence ID" value="KAL0565546.1"/>
    <property type="molecule type" value="Genomic_DNA"/>
</dbReference>
<comment type="catalytic activity">
    <reaction evidence="1">
        <text>Hydrolysis of terminal, non-reducing beta-D-glucosyl residues with release of beta-D-glucose.</text>
        <dbReference type="EC" id="3.2.1.21"/>
    </reaction>
</comment>
<dbReference type="PANTHER" id="PTHR42715:SF2">
    <property type="entry name" value="BETA-GLUCOSIDASE F-RELATED"/>
    <property type="match status" value="1"/>
</dbReference>
<evidence type="ECO:0000256" key="5">
    <source>
        <dbReference type="ARBA" id="ARBA00022801"/>
    </source>
</evidence>
<dbReference type="Gene3D" id="3.20.20.300">
    <property type="entry name" value="Glycoside hydrolase, family 3, N-terminal domain"/>
    <property type="match status" value="1"/>
</dbReference>
<evidence type="ECO:0000259" key="11">
    <source>
        <dbReference type="SMART" id="SM01217"/>
    </source>
</evidence>
<evidence type="ECO:0000256" key="1">
    <source>
        <dbReference type="ARBA" id="ARBA00000448"/>
    </source>
</evidence>
<dbReference type="InterPro" id="IPR050288">
    <property type="entry name" value="Cellulose_deg_GH3"/>
</dbReference>
<keyword evidence="7" id="KW-0119">Carbohydrate metabolism</keyword>
<feature type="chain" id="PRO_5046817231" description="beta-glucosidase" evidence="10">
    <location>
        <begin position="21"/>
        <end position="741"/>
    </location>
</feature>
<gene>
    <name evidence="12" type="ORF">V5O48_016478</name>
</gene>
<evidence type="ECO:0000256" key="7">
    <source>
        <dbReference type="ARBA" id="ARBA00023277"/>
    </source>
</evidence>
<dbReference type="Gene3D" id="3.40.50.1700">
    <property type="entry name" value="Glycoside hydrolase family 3 C-terminal domain"/>
    <property type="match status" value="1"/>
</dbReference>
<evidence type="ECO:0000256" key="8">
    <source>
        <dbReference type="ARBA" id="ARBA00023295"/>
    </source>
</evidence>
<keyword evidence="8" id="KW-0326">Glycosidase</keyword>
<dbReference type="Gene3D" id="2.60.40.10">
    <property type="entry name" value="Immunoglobulins"/>
    <property type="match status" value="1"/>
</dbReference>
<organism evidence="12 13">
    <name type="scientific">Marasmius crinis-equi</name>
    <dbReference type="NCBI Taxonomy" id="585013"/>
    <lineage>
        <taxon>Eukaryota</taxon>
        <taxon>Fungi</taxon>
        <taxon>Dikarya</taxon>
        <taxon>Basidiomycota</taxon>
        <taxon>Agaricomycotina</taxon>
        <taxon>Agaricomycetes</taxon>
        <taxon>Agaricomycetidae</taxon>
        <taxon>Agaricales</taxon>
        <taxon>Marasmiineae</taxon>
        <taxon>Marasmiaceae</taxon>
        <taxon>Marasmius</taxon>
    </lineage>
</organism>
<accession>A0ABR3ERL3</accession>
<dbReference type="InterPro" id="IPR017853">
    <property type="entry name" value="GH"/>
</dbReference>
<evidence type="ECO:0000256" key="10">
    <source>
        <dbReference type="SAM" id="SignalP"/>
    </source>
</evidence>
<dbReference type="EC" id="3.2.1.21" evidence="4"/>
<keyword evidence="5" id="KW-0378">Hydrolase</keyword>
<evidence type="ECO:0000313" key="13">
    <source>
        <dbReference type="Proteomes" id="UP001465976"/>
    </source>
</evidence>
<evidence type="ECO:0000313" key="12">
    <source>
        <dbReference type="EMBL" id="KAL0565546.1"/>
    </source>
</evidence>
<feature type="domain" description="Fibronectin type III-like" evidence="11">
    <location>
        <begin position="663"/>
        <end position="732"/>
    </location>
</feature>
<dbReference type="SUPFAM" id="SSF51445">
    <property type="entry name" value="(Trans)glycosidases"/>
    <property type="match status" value="1"/>
</dbReference>
<proteinExistence type="inferred from homology"/>
<keyword evidence="6" id="KW-0136">Cellulose degradation</keyword>
<dbReference type="PRINTS" id="PR00133">
    <property type="entry name" value="GLHYDRLASE3"/>
</dbReference>
<dbReference type="Pfam" id="PF00933">
    <property type="entry name" value="Glyco_hydro_3"/>
    <property type="match status" value="1"/>
</dbReference>
<dbReference type="Proteomes" id="UP001465976">
    <property type="component" value="Unassembled WGS sequence"/>
</dbReference>
<comment type="pathway">
    <text evidence="2">Glycan metabolism; cellulose degradation.</text>
</comment>
<evidence type="ECO:0000256" key="3">
    <source>
        <dbReference type="ARBA" id="ARBA00005336"/>
    </source>
</evidence>
<sequence length="741" mass="79228">MRRCLLLSAIGFLSVQHTNAFTQRSWDESVRLANETVSQMTLDEKVGIVTGVGITENRCHGDTTAPSRSFSVSGLNITVPALCMADGPAGLRSVKNVTGFPSGINVASTFSRRLMHARGVAIAEEFRAKGVHLWLGPAMDIFRNPKAGRGWESFGADPYLSGEAAYETVAGAQSVGVQAVAKHYIANNQETWRHDLSAEVGDRTLHEIYNYAFTRAIDANVSSIMCSYNRINGTYSCQDSNLFGTDGVVTKAGFEGFVMSDWGATHGAANVSVDAGLDMEQPGGPLINGGNVYGGNLTTAVNDGVVPESKVDEMVTRILASWLRLGQDQDFPAVSFDVQNPDGTGELNIPLDARSEEHTSLVREIGAASAVLLKNERKAEDGATVRGLPLSDKIKSLAVIGRDAKQLNQSCGGTAFGQCDEGTMVIGWGSGSNNFDFVVPPVDAIQSHVGDSVEVATALSNDLNEGSQAAEGKDVALVFVNAMSGELINATKFLDGITAADRPDLNLWYNGAELIESVAAVNPNTVVVVHSVGPVNASWSTHPNISAIVYAGAPGEQTGPAIVDILWGAVNPSGRLPFSIDDSEESYGTTIDNSTEVPTIEYSEGLFIDYRYMDSKGIAPRYEFGYGLSYTTFEYSDLSISSSGDSQVVEFTLKNTGDFDGTEIPQLYLGYPEGSGEPPRVLRGFDDVKLAKGESKTVKFSLSQKEISIWDTPSQSWKRPDGTFKVEVGASIKDTRLTGSF</sequence>
<evidence type="ECO:0000256" key="6">
    <source>
        <dbReference type="ARBA" id="ARBA00023001"/>
    </source>
</evidence>
<keyword evidence="13" id="KW-1185">Reference proteome</keyword>
<name>A0ABR3ERL3_9AGAR</name>
<dbReference type="SUPFAM" id="SSF52279">
    <property type="entry name" value="Beta-D-glucan exohydrolase, C-terminal domain"/>
    <property type="match status" value="1"/>
</dbReference>
<dbReference type="InterPro" id="IPR001764">
    <property type="entry name" value="Glyco_hydro_3_N"/>
</dbReference>
<dbReference type="Pfam" id="PF14310">
    <property type="entry name" value="Fn3-like"/>
    <property type="match status" value="1"/>
</dbReference>
<evidence type="ECO:0000256" key="4">
    <source>
        <dbReference type="ARBA" id="ARBA00012744"/>
    </source>
</evidence>
<reference evidence="12 13" key="1">
    <citation type="submission" date="2024-02" db="EMBL/GenBank/DDBJ databases">
        <title>A draft genome for the cacao thread blight pathogen Marasmius crinis-equi.</title>
        <authorList>
            <person name="Cohen S.P."/>
            <person name="Baruah I.K."/>
            <person name="Amoako-Attah I."/>
            <person name="Bukari Y."/>
            <person name="Meinhardt L.W."/>
            <person name="Bailey B.A."/>
        </authorList>
    </citation>
    <scope>NUCLEOTIDE SEQUENCE [LARGE SCALE GENOMIC DNA]</scope>
    <source>
        <strain evidence="12 13">GH-76</strain>
    </source>
</reference>